<evidence type="ECO:0000313" key="1">
    <source>
        <dbReference type="EMBL" id="KFF15155.1"/>
    </source>
</evidence>
<sequence length="132" mass="14974">MNKSNFRKCGIIITLIIVAFSFQSCLVSRCQRPQIMGYIYDETTHTPIENCKVGESLTNAIGYFNLKEIRYSQFTFVGYEAPPLHVNEAIYKEGYEKKSIDLHNPFGGGMRKGAVHNADTIYLKKVSIQVSK</sequence>
<protein>
    <recommendedName>
        <fullName evidence="5">Lipoprotein</fullName>
    </recommendedName>
</protein>
<reference evidence="2 4" key="2">
    <citation type="submission" date="2016-11" db="EMBL/GenBank/DDBJ databases">
        <title>Whole genomes of Flavobacteriaceae.</title>
        <authorList>
            <person name="Stine C."/>
            <person name="Li C."/>
            <person name="Tadesse D."/>
        </authorList>
    </citation>
    <scope>NUCLEOTIDE SEQUENCE [LARGE SCALE GENOMIC DNA]</scope>
    <source>
        <strain evidence="2 4">ATCC 29551</strain>
    </source>
</reference>
<evidence type="ECO:0000313" key="2">
    <source>
        <dbReference type="EMBL" id="OXA91907.1"/>
    </source>
</evidence>
<accession>A0A086AEP1</accession>
<dbReference type="AlphaFoldDB" id="A0A086AEP1"/>
<dbReference type="eggNOG" id="ENOG5032Y49">
    <property type="taxonomic scope" value="Bacteria"/>
</dbReference>
<dbReference type="PROSITE" id="PS51257">
    <property type="entry name" value="PROKAR_LIPOPROTEIN"/>
    <property type="match status" value="1"/>
</dbReference>
<keyword evidence="4" id="KW-1185">Reference proteome</keyword>
<dbReference type="STRING" id="991.IW20_15980"/>
<proteinExistence type="predicted"/>
<dbReference type="EMBL" id="MUGY01000024">
    <property type="protein sequence ID" value="OXA91907.1"/>
    <property type="molecule type" value="Genomic_DNA"/>
</dbReference>
<name>A0A086AEP1_FLAHY</name>
<gene>
    <name evidence="2" type="ORF">B0A62_16010</name>
    <name evidence="1" type="ORF">IW20_15980</name>
</gene>
<evidence type="ECO:0008006" key="5">
    <source>
        <dbReference type="Google" id="ProtNLM"/>
    </source>
</evidence>
<reference evidence="1 3" key="1">
    <citation type="submission" date="2014-07" db="EMBL/GenBank/DDBJ databases">
        <title>Genome of Flavobacterium hydatis DSM 2063.</title>
        <authorList>
            <person name="Pipes S.E."/>
            <person name="Stropko S.J."/>
            <person name="Newman J.D."/>
        </authorList>
    </citation>
    <scope>NUCLEOTIDE SEQUENCE [LARGE SCALE GENOMIC DNA]</scope>
    <source>
        <strain evidence="1 3">DSM 2063</strain>
    </source>
</reference>
<dbReference type="Proteomes" id="UP000028712">
    <property type="component" value="Unassembled WGS sequence"/>
</dbReference>
<organism evidence="1 3">
    <name type="scientific">Flavobacterium hydatis</name>
    <name type="common">Cytophaga aquatilis</name>
    <dbReference type="NCBI Taxonomy" id="991"/>
    <lineage>
        <taxon>Bacteria</taxon>
        <taxon>Pseudomonadati</taxon>
        <taxon>Bacteroidota</taxon>
        <taxon>Flavobacteriia</taxon>
        <taxon>Flavobacteriales</taxon>
        <taxon>Flavobacteriaceae</taxon>
        <taxon>Flavobacterium</taxon>
    </lineage>
</organism>
<evidence type="ECO:0000313" key="4">
    <source>
        <dbReference type="Proteomes" id="UP000198424"/>
    </source>
</evidence>
<dbReference type="Proteomes" id="UP000198424">
    <property type="component" value="Unassembled WGS sequence"/>
</dbReference>
<dbReference type="OrthoDB" id="706421at2"/>
<evidence type="ECO:0000313" key="3">
    <source>
        <dbReference type="Proteomes" id="UP000028712"/>
    </source>
</evidence>
<comment type="caution">
    <text evidence="1">The sequence shown here is derived from an EMBL/GenBank/DDBJ whole genome shotgun (WGS) entry which is preliminary data.</text>
</comment>
<dbReference type="EMBL" id="JPRM01000024">
    <property type="protein sequence ID" value="KFF15155.1"/>
    <property type="molecule type" value="Genomic_DNA"/>
</dbReference>